<gene>
    <name evidence="1" type="ORF">GCM10009682_59420</name>
</gene>
<accession>A0ABN2MND8</accession>
<evidence type="ECO:0000313" key="2">
    <source>
        <dbReference type="Proteomes" id="UP001500218"/>
    </source>
</evidence>
<evidence type="ECO:0000313" key="1">
    <source>
        <dbReference type="EMBL" id="GAA1833151.1"/>
    </source>
</evidence>
<reference evidence="1 2" key="1">
    <citation type="journal article" date="2019" name="Int. J. Syst. Evol. Microbiol.">
        <title>The Global Catalogue of Microorganisms (GCM) 10K type strain sequencing project: providing services to taxonomists for standard genome sequencing and annotation.</title>
        <authorList>
            <consortium name="The Broad Institute Genomics Platform"/>
            <consortium name="The Broad Institute Genome Sequencing Center for Infectious Disease"/>
            <person name="Wu L."/>
            <person name="Ma J."/>
        </authorList>
    </citation>
    <scope>NUCLEOTIDE SEQUENCE [LARGE SCALE GENOMIC DNA]</scope>
    <source>
        <strain evidence="1 2">JCM 13250</strain>
    </source>
</reference>
<protein>
    <recommendedName>
        <fullName evidence="3">Excreted virulence factor EspC (Type VII ESX diderm)</fullName>
    </recommendedName>
</protein>
<sequence>MAMTQPFDVHPWELRESGLAVAACGAAVTVAEDRLRPADVGAGWAAGAALADAARTWHDAVSELGSDITETGDNMVSAAAAYRAADEAARCRVYAGYGR</sequence>
<name>A0ABN2MND8_9ACTN</name>
<dbReference type="Proteomes" id="UP001500218">
    <property type="component" value="Unassembled WGS sequence"/>
</dbReference>
<evidence type="ECO:0008006" key="3">
    <source>
        <dbReference type="Google" id="ProtNLM"/>
    </source>
</evidence>
<proteinExistence type="predicted"/>
<keyword evidence="2" id="KW-1185">Reference proteome</keyword>
<organism evidence="1 2">
    <name type="scientific">Luedemannella flava</name>
    <dbReference type="NCBI Taxonomy" id="349316"/>
    <lineage>
        <taxon>Bacteria</taxon>
        <taxon>Bacillati</taxon>
        <taxon>Actinomycetota</taxon>
        <taxon>Actinomycetes</taxon>
        <taxon>Micromonosporales</taxon>
        <taxon>Micromonosporaceae</taxon>
        <taxon>Luedemannella</taxon>
    </lineage>
</organism>
<comment type="caution">
    <text evidence="1">The sequence shown here is derived from an EMBL/GenBank/DDBJ whole genome shotgun (WGS) entry which is preliminary data.</text>
</comment>
<dbReference type="EMBL" id="BAAALT010000278">
    <property type="protein sequence ID" value="GAA1833151.1"/>
    <property type="molecule type" value="Genomic_DNA"/>
</dbReference>